<evidence type="ECO:0000256" key="1">
    <source>
        <dbReference type="SAM" id="MobiDB-lite"/>
    </source>
</evidence>
<dbReference type="EMBL" id="BMMV01000010">
    <property type="protein sequence ID" value="GGK00601.1"/>
    <property type="molecule type" value="Genomic_DNA"/>
</dbReference>
<proteinExistence type="predicted"/>
<evidence type="ECO:0000313" key="3">
    <source>
        <dbReference type="Proteomes" id="UP000660265"/>
    </source>
</evidence>
<evidence type="ECO:0000313" key="2">
    <source>
        <dbReference type="EMBL" id="GGK00601.1"/>
    </source>
</evidence>
<name>A0ABQ2E8A7_9ACTN</name>
<comment type="caution">
    <text evidence="2">The sequence shown here is derived from an EMBL/GenBank/DDBJ whole genome shotgun (WGS) entry which is preliminary data.</text>
</comment>
<dbReference type="Proteomes" id="UP000660265">
    <property type="component" value="Unassembled WGS sequence"/>
</dbReference>
<protein>
    <submittedName>
        <fullName evidence="2">Uncharacterized protein</fullName>
    </submittedName>
</protein>
<feature type="compositionally biased region" description="Basic and acidic residues" evidence="1">
    <location>
        <begin position="100"/>
        <end position="114"/>
    </location>
</feature>
<feature type="region of interest" description="Disordered" evidence="1">
    <location>
        <begin position="44"/>
        <end position="66"/>
    </location>
</feature>
<organism evidence="2 3">
    <name type="scientific">Streptomyces camponoticapitis</name>
    <dbReference type="NCBI Taxonomy" id="1616125"/>
    <lineage>
        <taxon>Bacteria</taxon>
        <taxon>Bacillati</taxon>
        <taxon>Actinomycetota</taxon>
        <taxon>Actinomycetes</taxon>
        <taxon>Kitasatosporales</taxon>
        <taxon>Streptomycetaceae</taxon>
        <taxon>Streptomyces</taxon>
    </lineage>
</organism>
<feature type="region of interest" description="Disordered" evidence="1">
    <location>
        <begin position="100"/>
        <end position="133"/>
    </location>
</feature>
<accession>A0ABQ2E8A7</accession>
<keyword evidence="3" id="KW-1185">Reference proteome</keyword>
<feature type="compositionally biased region" description="Gly residues" evidence="1">
    <location>
        <begin position="51"/>
        <end position="63"/>
    </location>
</feature>
<gene>
    <name evidence="2" type="ORF">GCM10011583_35080</name>
</gene>
<sequence length="133" mass="14096">MAAIDEVLIRSEGRPWAAAEVRVGKERGDGVHDAAVDQYVDPAEAADSGIDGRGNARGVGHVQGDGEKPVAIPEVLWNPCRIADRDHDVVAVGARGTRNFRAEAPRCAGDEPSSHDNASLPRFQSVFAGSQSR</sequence>
<reference evidence="3" key="1">
    <citation type="journal article" date="2019" name="Int. J. Syst. Evol. Microbiol.">
        <title>The Global Catalogue of Microorganisms (GCM) 10K type strain sequencing project: providing services to taxonomists for standard genome sequencing and annotation.</title>
        <authorList>
            <consortium name="The Broad Institute Genomics Platform"/>
            <consortium name="The Broad Institute Genome Sequencing Center for Infectious Disease"/>
            <person name="Wu L."/>
            <person name="Ma J."/>
        </authorList>
    </citation>
    <scope>NUCLEOTIDE SEQUENCE [LARGE SCALE GENOMIC DNA]</scope>
    <source>
        <strain evidence="3">CGMCC 4.7275</strain>
    </source>
</reference>